<reference evidence="6 7" key="1">
    <citation type="submission" date="2019-03" db="EMBL/GenBank/DDBJ databases">
        <title>Genomic Encyclopedia of Type Strains, Phase IV (KMG-IV): sequencing the most valuable type-strain genomes for metagenomic binning, comparative biology and taxonomic classification.</title>
        <authorList>
            <person name="Goeker M."/>
        </authorList>
    </citation>
    <scope>NUCLEOTIDE SEQUENCE [LARGE SCALE GENOMIC DNA]</scope>
    <source>
        <strain evidence="6 7">DSM 16326</strain>
    </source>
</reference>
<dbReference type="InterPro" id="IPR050469">
    <property type="entry name" value="Diguanylate_Cyclase"/>
</dbReference>
<comment type="cofactor">
    <cofactor evidence="1">
        <name>Mg(2+)</name>
        <dbReference type="ChEBI" id="CHEBI:18420"/>
    </cofactor>
</comment>
<organism evidence="6 7">
    <name type="scientific">Thiohalophilus thiocyanatoxydans</name>
    <dbReference type="NCBI Taxonomy" id="381308"/>
    <lineage>
        <taxon>Bacteria</taxon>
        <taxon>Pseudomonadati</taxon>
        <taxon>Pseudomonadota</taxon>
        <taxon>Gammaproteobacteria</taxon>
        <taxon>Thiohalomonadales</taxon>
        <taxon>Thiohalophilaceae</taxon>
        <taxon>Thiohalophilus</taxon>
    </lineage>
</organism>
<dbReference type="InterPro" id="IPR029016">
    <property type="entry name" value="GAF-like_dom_sf"/>
</dbReference>
<dbReference type="OrthoDB" id="9773156at2"/>
<dbReference type="EMBL" id="SOQX01000002">
    <property type="protein sequence ID" value="TDY02813.1"/>
    <property type="molecule type" value="Genomic_DNA"/>
</dbReference>
<evidence type="ECO:0000256" key="2">
    <source>
        <dbReference type="ARBA" id="ARBA00012528"/>
    </source>
</evidence>
<keyword evidence="4" id="KW-0175">Coiled coil</keyword>
<dbReference type="Pfam" id="PF13185">
    <property type="entry name" value="GAF_2"/>
    <property type="match status" value="1"/>
</dbReference>
<dbReference type="InterPro" id="IPR003018">
    <property type="entry name" value="GAF"/>
</dbReference>
<evidence type="ECO:0000313" key="6">
    <source>
        <dbReference type="EMBL" id="TDY02813.1"/>
    </source>
</evidence>
<dbReference type="Proteomes" id="UP000294914">
    <property type="component" value="Unassembled WGS sequence"/>
</dbReference>
<evidence type="ECO:0000256" key="3">
    <source>
        <dbReference type="ARBA" id="ARBA00034247"/>
    </source>
</evidence>
<protein>
    <recommendedName>
        <fullName evidence="2">diguanylate cyclase</fullName>
        <ecNumber evidence="2">2.7.7.65</ecNumber>
    </recommendedName>
</protein>
<dbReference type="EC" id="2.7.7.65" evidence="2"/>
<dbReference type="SUPFAM" id="SSF55781">
    <property type="entry name" value="GAF domain-like"/>
    <property type="match status" value="1"/>
</dbReference>
<dbReference type="GO" id="GO:0052621">
    <property type="term" value="F:diguanylate cyclase activity"/>
    <property type="evidence" value="ECO:0007669"/>
    <property type="project" value="UniProtKB-EC"/>
</dbReference>
<dbReference type="AlphaFoldDB" id="A0A4R8IZD2"/>
<evidence type="ECO:0000256" key="4">
    <source>
        <dbReference type="SAM" id="Coils"/>
    </source>
</evidence>
<comment type="catalytic activity">
    <reaction evidence="3">
        <text>2 GTP = 3',3'-c-di-GMP + 2 diphosphate</text>
        <dbReference type="Rhea" id="RHEA:24898"/>
        <dbReference type="ChEBI" id="CHEBI:33019"/>
        <dbReference type="ChEBI" id="CHEBI:37565"/>
        <dbReference type="ChEBI" id="CHEBI:58805"/>
        <dbReference type="EC" id="2.7.7.65"/>
    </reaction>
</comment>
<dbReference type="InterPro" id="IPR000160">
    <property type="entry name" value="GGDEF_dom"/>
</dbReference>
<dbReference type="Gene3D" id="3.30.450.40">
    <property type="match status" value="1"/>
</dbReference>
<feature type="domain" description="GGDEF" evidence="5">
    <location>
        <begin position="253"/>
        <end position="378"/>
    </location>
</feature>
<feature type="coiled-coil region" evidence="4">
    <location>
        <begin position="1"/>
        <end position="59"/>
    </location>
</feature>
<evidence type="ECO:0000313" key="7">
    <source>
        <dbReference type="Proteomes" id="UP000294914"/>
    </source>
</evidence>
<gene>
    <name evidence="6" type="ORF">EDC23_1197</name>
</gene>
<proteinExistence type="predicted"/>
<dbReference type="SMART" id="SM00065">
    <property type="entry name" value="GAF"/>
    <property type="match status" value="1"/>
</dbReference>
<name>A0A4R8IZD2_9GAMM</name>
<dbReference type="PANTHER" id="PTHR45138">
    <property type="entry name" value="REGULATORY COMPONENTS OF SENSORY TRANSDUCTION SYSTEM"/>
    <property type="match status" value="1"/>
</dbReference>
<dbReference type="InterPro" id="IPR043128">
    <property type="entry name" value="Rev_trsase/Diguanyl_cyclase"/>
</dbReference>
<dbReference type="InterPro" id="IPR029787">
    <property type="entry name" value="Nucleotide_cyclase"/>
</dbReference>
<comment type="caution">
    <text evidence="6">The sequence shown here is derived from an EMBL/GenBank/DDBJ whole genome shotgun (WGS) entry which is preliminary data.</text>
</comment>
<keyword evidence="7" id="KW-1185">Reference proteome</keyword>
<dbReference type="CDD" id="cd01949">
    <property type="entry name" value="GGDEF"/>
    <property type="match status" value="1"/>
</dbReference>
<dbReference type="RefSeq" id="WP_134082068.1">
    <property type="nucleotide sequence ID" value="NZ_SOQX01000002.1"/>
</dbReference>
<dbReference type="PANTHER" id="PTHR45138:SF9">
    <property type="entry name" value="DIGUANYLATE CYCLASE DGCM-RELATED"/>
    <property type="match status" value="1"/>
</dbReference>
<dbReference type="Pfam" id="PF00990">
    <property type="entry name" value="GGDEF"/>
    <property type="match status" value="1"/>
</dbReference>
<dbReference type="PROSITE" id="PS50887">
    <property type="entry name" value="GGDEF"/>
    <property type="match status" value="1"/>
</dbReference>
<evidence type="ECO:0000259" key="5">
    <source>
        <dbReference type="PROSITE" id="PS50887"/>
    </source>
</evidence>
<evidence type="ECO:0000256" key="1">
    <source>
        <dbReference type="ARBA" id="ARBA00001946"/>
    </source>
</evidence>
<dbReference type="FunFam" id="3.30.70.270:FF:000001">
    <property type="entry name" value="Diguanylate cyclase domain protein"/>
    <property type="match status" value="1"/>
</dbReference>
<sequence length="378" mass="42898">MNNSDQKIDALQQRIAELERKNHSYAEALSQAERIRHQWAEAMETLKRTSRELKTANDELSLLHKVAATVSETVWLDELLEHTLELMTGLVDTPVDCGIFLINDDKMELAASRGSTQPFLDAHEGMRVGDCLCGQVAQSGEMIVTENCVNDSRHTIHYPGIRPHGHLILPLKSKGEVVGVFYYYLPQEQPLPQRKLTLWQAVSAQVGIAIGNARQHEKTHDESVHDSLTGHANRRHLEVNLKREWAAARRGTNMLSVIMLDLDHFKNYNDTHGHPEGDKLLIQVADIIRQCIREEDLPVRYGGEEFLILLRNKDRQQAADVAERLRSRIEQQTEITVSVGVAVFSENDDDPWKMIKRADNALYAAKQNGRNQVITQET</sequence>
<dbReference type="SMART" id="SM00267">
    <property type="entry name" value="GGDEF"/>
    <property type="match status" value="1"/>
</dbReference>
<dbReference type="NCBIfam" id="TIGR00254">
    <property type="entry name" value="GGDEF"/>
    <property type="match status" value="1"/>
</dbReference>
<accession>A0A4R8IZD2</accession>
<dbReference type="SUPFAM" id="SSF55073">
    <property type="entry name" value="Nucleotide cyclase"/>
    <property type="match status" value="1"/>
</dbReference>
<dbReference type="Gene3D" id="3.30.70.270">
    <property type="match status" value="1"/>
</dbReference>